<evidence type="ECO:0000256" key="1">
    <source>
        <dbReference type="SAM" id="MobiDB-lite"/>
    </source>
</evidence>
<feature type="compositionally biased region" description="Low complexity" evidence="1">
    <location>
        <begin position="232"/>
        <end position="248"/>
    </location>
</feature>
<feature type="compositionally biased region" description="Acidic residues" evidence="1">
    <location>
        <begin position="763"/>
        <end position="780"/>
    </location>
</feature>
<feature type="compositionally biased region" description="Polar residues" evidence="1">
    <location>
        <begin position="455"/>
        <end position="464"/>
    </location>
</feature>
<evidence type="ECO:0000313" key="3">
    <source>
        <dbReference type="Proteomes" id="UP001642502"/>
    </source>
</evidence>
<feature type="compositionally biased region" description="Polar residues" evidence="1">
    <location>
        <begin position="337"/>
        <end position="357"/>
    </location>
</feature>
<feature type="region of interest" description="Disordered" evidence="1">
    <location>
        <begin position="1"/>
        <end position="404"/>
    </location>
</feature>
<keyword evidence="3" id="KW-1185">Reference proteome</keyword>
<feature type="region of interest" description="Disordered" evidence="1">
    <location>
        <begin position="502"/>
        <end position="522"/>
    </location>
</feature>
<feature type="compositionally biased region" description="Polar residues" evidence="1">
    <location>
        <begin position="64"/>
        <end position="78"/>
    </location>
</feature>
<organism evidence="2 3">
    <name type="scientific">Sporothrix epigloea</name>
    <dbReference type="NCBI Taxonomy" id="1892477"/>
    <lineage>
        <taxon>Eukaryota</taxon>
        <taxon>Fungi</taxon>
        <taxon>Dikarya</taxon>
        <taxon>Ascomycota</taxon>
        <taxon>Pezizomycotina</taxon>
        <taxon>Sordariomycetes</taxon>
        <taxon>Sordariomycetidae</taxon>
        <taxon>Ophiostomatales</taxon>
        <taxon>Ophiostomataceae</taxon>
        <taxon>Sporothrix</taxon>
    </lineage>
</organism>
<feature type="compositionally biased region" description="Acidic residues" evidence="1">
    <location>
        <begin position="685"/>
        <end position="695"/>
    </location>
</feature>
<evidence type="ECO:0008006" key="4">
    <source>
        <dbReference type="Google" id="ProtNLM"/>
    </source>
</evidence>
<proteinExistence type="predicted"/>
<feature type="compositionally biased region" description="Basic and acidic residues" evidence="1">
    <location>
        <begin position="50"/>
        <end position="63"/>
    </location>
</feature>
<feature type="compositionally biased region" description="Low complexity" evidence="1">
    <location>
        <begin position="431"/>
        <end position="445"/>
    </location>
</feature>
<feature type="compositionally biased region" description="Basic and acidic residues" evidence="1">
    <location>
        <begin position="91"/>
        <end position="104"/>
    </location>
</feature>
<feature type="compositionally biased region" description="Low complexity" evidence="1">
    <location>
        <begin position="622"/>
        <end position="644"/>
    </location>
</feature>
<comment type="caution">
    <text evidence="2">The sequence shown here is derived from an EMBL/GenBank/DDBJ whole genome shotgun (WGS) entry which is preliminary data.</text>
</comment>
<name>A0ABP0DJP6_9PEZI</name>
<gene>
    <name evidence="2" type="ORF">SEPCBS119000_003077</name>
</gene>
<reference evidence="2 3" key="1">
    <citation type="submission" date="2024-01" db="EMBL/GenBank/DDBJ databases">
        <authorList>
            <person name="Allen C."/>
            <person name="Tagirdzhanova G."/>
        </authorList>
    </citation>
    <scope>NUCLEOTIDE SEQUENCE [LARGE SCALE GENOMIC DNA]</scope>
    <source>
        <strain evidence="2 3">CBS 119000</strain>
    </source>
</reference>
<feature type="compositionally biased region" description="Polar residues" evidence="1">
    <location>
        <begin position="393"/>
        <end position="404"/>
    </location>
</feature>
<feature type="region of interest" description="Disordered" evidence="1">
    <location>
        <begin position="622"/>
        <end position="695"/>
    </location>
</feature>
<accession>A0ABP0DJP6</accession>
<feature type="compositionally biased region" description="Low complexity" evidence="1">
    <location>
        <begin position="134"/>
        <end position="159"/>
    </location>
</feature>
<feature type="region of interest" description="Disordered" evidence="1">
    <location>
        <begin position="717"/>
        <end position="792"/>
    </location>
</feature>
<protein>
    <recommendedName>
        <fullName evidence="4">Mucin-7</fullName>
    </recommendedName>
</protein>
<sequence>MSQVKNLRAMFETRRDSSPPEGGRTQQGLPASPAESHPQLSRVRASFVAVEKDGRPGRQRDTSSDSIPTLSRTISAGTESDIAVPAALVQDRNESPLKADEPRLSSDVQTSKRIAAPVSAETAPVTPPIPKVQPPAQIRVSAPSPVSSASKTPSATPSSRTGESKVVQKDKSPLMSPKQPLNKPLGGSESLPVSGLAKKTAKLPANEIAASSKPKSQAVAAANNPRDITNGAAKASSITAKSTSSSSTQKHTENTSSAVGGKDTHKPANFTKTVPKAISTAKANAKPPIHSSGLAVQHPRTPITPKSPAGLIKPHVSQRPTAAPHHEVHTAPDKSTAAKTTANAQPKTATAKPSGSPASARVKPVTHSTFPSNGIGFVKPRPRSPTRPVQLPSGLTTHTASSATKINVPRQSLSRQSGNYLAVHPPTALTRSTSRASVSTVGTAAIGSDGKSVRRQSPTVNRSRPSIGPPPKQAARDHSVTKWEKEVDEGFLARMMRPTQASALKTTDKAHVSSPPRKHLTTATTKRNGAIHDSTSVPAKKAVARPLSLPPYPPACITRKPTRSPTCSTTVVEEGQADLVGIDNVANVEMTASETVAPEPELGTFAGEPVDEVVEKAVEETANGTTAEAAAEAAGEVAGEVAGEPSNEAVDETTREITEEPATSVAEETVGEVLNETGDGTAIEIADDTPNDTIDETVDETAGEVFNGGVEAITDKSVVGPDEEPAEQPSETLNKPTETTEEPVETIRGPVEAPRDNLKEGAAEDAETVADEVTTEEGDQDLSTTVEIPVEE</sequence>
<dbReference type="Proteomes" id="UP001642502">
    <property type="component" value="Unassembled WGS sequence"/>
</dbReference>
<evidence type="ECO:0000313" key="2">
    <source>
        <dbReference type="EMBL" id="CAK7268470.1"/>
    </source>
</evidence>
<feature type="compositionally biased region" description="Basic and acidic residues" evidence="1">
    <location>
        <begin position="162"/>
        <end position="172"/>
    </location>
</feature>
<dbReference type="EMBL" id="CAWUON010000037">
    <property type="protein sequence ID" value="CAK7268470.1"/>
    <property type="molecule type" value="Genomic_DNA"/>
</dbReference>
<feature type="compositionally biased region" description="Basic and acidic residues" evidence="1">
    <location>
        <begin position="753"/>
        <end position="762"/>
    </location>
</feature>
<feature type="region of interest" description="Disordered" evidence="1">
    <location>
        <begin position="431"/>
        <end position="482"/>
    </location>
</feature>